<evidence type="ECO:0000313" key="3">
    <source>
        <dbReference type="Proteomes" id="UP000010802"/>
    </source>
</evidence>
<keyword evidence="3" id="KW-1185">Reference proteome</keyword>
<keyword evidence="1" id="KW-0472">Membrane</keyword>
<feature type="transmembrane region" description="Helical" evidence="1">
    <location>
        <begin position="51"/>
        <end position="74"/>
    </location>
</feature>
<dbReference type="eggNOG" id="COG3872">
    <property type="taxonomic scope" value="Bacteria"/>
</dbReference>
<keyword evidence="1" id="KW-1133">Transmembrane helix</keyword>
<feature type="transmembrane region" description="Helical" evidence="1">
    <location>
        <begin position="128"/>
        <end position="149"/>
    </location>
</feature>
<protein>
    <recommendedName>
        <fullName evidence="4">DUF1385 domain-containing protein</fullName>
    </recommendedName>
</protein>
<dbReference type="AlphaFoldDB" id="F4LRA4"/>
<dbReference type="RefSeq" id="WP_013779160.1">
    <property type="nucleotide sequence ID" value="NC_015519.1"/>
</dbReference>
<dbReference type="InterPro" id="IPR010787">
    <property type="entry name" value="DUF1385"/>
</dbReference>
<gene>
    <name evidence="2" type="ordered locus">TEPIRE1_2279</name>
</gene>
<dbReference type="STRING" id="1209989.TepRe1_2117"/>
<name>F4LRA4_TEPAE</name>
<dbReference type="Proteomes" id="UP000010802">
    <property type="component" value="Chromosome"/>
</dbReference>
<dbReference type="PANTHER" id="PTHR42867:SF1">
    <property type="entry name" value="MEMBRANE PROTEIN-RELATED"/>
    <property type="match status" value="1"/>
</dbReference>
<dbReference type="OrthoDB" id="9784805at2"/>
<dbReference type="KEGG" id="tep:TepRe1_2117"/>
<dbReference type="HOGENOM" id="CLU_038140_0_0_9"/>
<evidence type="ECO:0000256" key="1">
    <source>
        <dbReference type="SAM" id="Phobius"/>
    </source>
</evidence>
<dbReference type="KEGG" id="tae:TepiRe1_2279"/>
<proteinExistence type="predicted"/>
<dbReference type="PANTHER" id="PTHR42867">
    <property type="entry name" value="MEMBRANE PROTEIN-RELATED"/>
    <property type="match status" value="1"/>
</dbReference>
<evidence type="ECO:0000313" key="2">
    <source>
        <dbReference type="EMBL" id="CDI40943.1"/>
    </source>
</evidence>
<organism evidence="2 3">
    <name type="scientific">Tepidanaerobacter acetatoxydans (strain DSM 21804 / JCM 16047 / Re1)</name>
    <dbReference type="NCBI Taxonomy" id="1209989"/>
    <lineage>
        <taxon>Bacteria</taxon>
        <taxon>Bacillati</taxon>
        <taxon>Bacillota</taxon>
        <taxon>Clostridia</taxon>
        <taxon>Thermosediminibacterales</taxon>
        <taxon>Tepidanaerobacteraceae</taxon>
        <taxon>Tepidanaerobacter</taxon>
    </lineage>
</organism>
<keyword evidence="1" id="KW-0812">Transmembrane</keyword>
<dbReference type="Pfam" id="PF07136">
    <property type="entry name" value="DUF1385"/>
    <property type="match status" value="1"/>
</dbReference>
<feature type="transmembrane region" description="Helical" evidence="1">
    <location>
        <begin position="94"/>
        <end position="116"/>
    </location>
</feature>
<feature type="transmembrane region" description="Helical" evidence="1">
    <location>
        <begin position="197"/>
        <end position="218"/>
    </location>
</feature>
<sequence>MQPVKPSIGGQAVIEGVMMRGPKTTAIAVRKNGEIIVKTEKNRSISDKYKLLKLPILRGIVSLIEMLILGIQTLSYSASMAGYEDEEELTSKDIALALVSALGFTILLFVVLPTVAVKFISSNLTNPFLLSLAEGLLRIAIFVIYIIAISSMKDIRRVFEYHGAEHKTVHCYEHDEKLTPENAEKYSTVHPRCGTSFMMLVMVVSILLFSVISWQGIIQRILSRIVMLPLVAGISYELIQLAGKSNSPLIKALNAPGMWLQRLTTREPDRSQLEVAIAAIKGVLN</sequence>
<reference evidence="3" key="1">
    <citation type="journal article" date="2013" name="Genome Announc.">
        <title>First genome sequence of a syntrophic acetate-oxidizing bacterium, Tepidanaerobacter acetatoxydans strain Re1.</title>
        <authorList>
            <person name="Manzoor S."/>
            <person name="Bongcam-Rudloff E."/>
            <person name="Schnurer A."/>
            <person name="Muller B."/>
        </authorList>
    </citation>
    <scope>NUCLEOTIDE SEQUENCE [LARGE SCALE GENOMIC DNA]</scope>
    <source>
        <strain evidence="3">Re1</strain>
    </source>
</reference>
<evidence type="ECO:0008006" key="4">
    <source>
        <dbReference type="Google" id="ProtNLM"/>
    </source>
</evidence>
<dbReference type="EMBL" id="HF563609">
    <property type="protein sequence ID" value="CDI40943.1"/>
    <property type="molecule type" value="Genomic_DNA"/>
</dbReference>
<accession>F4LRA4</accession>